<dbReference type="InterPro" id="IPR010982">
    <property type="entry name" value="Lambda_DNA-bd_dom_sf"/>
</dbReference>
<evidence type="ECO:0000313" key="3">
    <source>
        <dbReference type="Proteomes" id="UP000002011"/>
    </source>
</evidence>
<evidence type="ECO:0000313" key="2">
    <source>
        <dbReference type="EMBL" id="ACT95372.1"/>
    </source>
</evidence>
<dbReference type="InterPro" id="IPR052345">
    <property type="entry name" value="Rad_response_metalloprotease"/>
</dbReference>
<dbReference type="CDD" id="cd00093">
    <property type="entry name" value="HTH_XRE"/>
    <property type="match status" value="1"/>
</dbReference>
<name>C6W045_DYAFD</name>
<dbReference type="PANTHER" id="PTHR43236">
    <property type="entry name" value="ANTITOXIN HIGA1"/>
    <property type="match status" value="1"/>
</dbReference>
<proteinExistence type="predicted"/>
<dbReference type="SMART" id="SM00530">
    <property type="entry name" value="HTH_XRE"/>
    <property type="match status" value="1"/>
</dbReference>
<dbReference type="Gene3D" id="1.10.260.40">
    <property type="entry name" value="lambda repressor-like DNA-binding domains"/>
    <property type="match status" value="1"/>
</dbReference>
<reference evidence="2 3" key="1">
    <citation type="journal article" date="2009" name="Stand. Genomic Sci.">
        <title>Complete genome sequence of Dyadobacter fermentans type strain (NS114).</title>
        <authorList>
            <person name="Lang E."/>
            <person name="Lapidus A."/>
            <person name="Chertkov O."/>
            <person name="Brettin T."/>
            <person name="Detter J.C."/>
            <person name="Han C."/>
            <person name="Copeland A."/>
            <person name="Glavina Del Rio T."/>
            <person name="Nolan M."/>
            <person name="Chen F."/>
            <person name="Lucas S."/>
            <person name="Tice H."/>
            <person name="Cheng J.F."/>
            <person name="Land M."/>
            <person name="Hauser L."/>
            <person name="Chang Y.J."/>
            <person name="Jeffries C.D."/>
            <person name="Kopitz M."/>
            <person name="Bruce D."/>
            <person name="Goodwin L."/>
            <person name="Pitluck S."/>
            <person name="Ovchinnikova G."/>
            <person name="Pati A."/>
            <person name="Ivanova N."/>
            <person name="Mavrommatis K."/>
            <person name="Chen A."/>
            <person name="Palaniappan K."/>
            <person name="Chain P."/>
            <person name="Bristow J."/>
            <person name="Eisen J.A."/>
            <person name="Markowitz V."/>
            <person name="Hugenholtz P."/>
            <person name="Goker M."/>
            <person name="Rohde M."/>
            <person name="Kyrpides N.C."/>
            <person name="Klenk H.P."/>
        </authorList>
    </citation>
    <scope>NUCLEOTIDE SEQUENCE [LARGE SCALE GENOMIC DNA]</scope>
    <source>
        <strain evidence="3">ATCC 700827 / DSM 18053 / CIP 107007 / KCTC 52180 / NS114</strain>
    </source>
</reference>
<dbReference type="PROSITE" id="PS50943">
    <property type="entry name" value="HTH_CROC1"/>
    <property type="match status" value="1"/>
</dbReference>
<dbReference type="EMBL" id="CP001619">
    <property type="protein sequence ID" value="ACT95372.1"/>
    <property type="molecule type" value="Genomic_DNA"/>
</dbReference>
<dbReference type="HOGENOM" id="CLU_053651_0_0_10"/>
<dbReference type="Pfam" id="PF01381">
    <property type="entry name" value="HTH_3"/>
    <property type="match status" value="1"/>
</dbReference>
<organism evidence="2 3">
    <name type="scientific">Dyadobacter fermentans (strain ATCC 700827 / DSM 18053 / CIP 107007 / KCTC 52180 / NS114)</name>
    <dbReference type="NCBI Taxonomy" id="471854"/>
    <lineage>
        <taxon>Bacteria</taxon>
        <taxon>Pseudomonadati</taxon>
        <taxon>Bacteroidota</taxon>
        <taxon>Cytophagia</taxon>
        <taxon>Cytophagales</taxon>
        <taxon>Spirosomataceae</taxon>
        <taxon>Dyadobacter</taxon>
    </lineage>
</organism>
<dbReference type="STRING" id="471854.Dfer_4169"/>
<dbReference type="Proteomes" id="UP000002011">
    <property type="component" value="Chromosome"/>
</dbReference>
<dbReference type="InterPro" id="IPR001387">
    <property type="entry name" value="Cro/C1-type_HTH"/>
</dbReference>
<keyword evidence="3" id="KW-1185">Reference proteome</keyword>
<dbReference type="AlphaFoldDB" id="C6W045"/>
<dbReference type="KEGG" id="dfe:Dfer_4169"/>
<dbReference type="GO" id="GO:0003677">
    <property type="term" value="F:DNA binding"/>
    <property type="evidence" value="ECO:0007669"/>
    <property type="project" value="InterPro"/>
</dbReference>
<gene>
    <name evidence="2" type="ordered locus">Dfer_4169</name>
</gene>
<dbReference type="eggNOG" id="COG2856">
    <property type="taxonomic scope" value="Bacteria"/>
</dbReference>
<dbReference type="PANTHER" id="PTHR43236:SF1">
    <property type="entry name" value="BLL7220 PROTEIN"/>
    <property type="match status" value="1"/>
</dbReference>
<sequence length="363" mass="40387">MDSPFPYRLTTARKMKGLSLQKLAIMLGRPFNKQLLHRLENGSQVPNGNQLIKLSNALDQPLDYFLKPSFATVAELDSKKIQKAGKKAGGRVLELASDYFERFLELEDLLGIKHQTQWPFQSVKLVPGDYAAINQAALHVRQMIWNVGTGPLHNISGILETNGLKVLMVSEESLPEATFDGFSTIVSGEKGCIVVNENPAIPLVRKRFILLREFVNLYIDVSELETKEAKTVCDAFAGALLAPRLSLIEAFGEYRTSIHITELLLFQRIHGAPISVILSALRQNGIISQSHFTEQMVQYNAGLKAHDGGSFAGIEEPYRFQQLLLRALACGIVSESKAASLMNMKVAEFREYLDKMLDENSGH</sequence>
<feature type="domain" description="HTH cro/C1-type" evidence="1">
    <location>
        <begin position="9"/>
        <end position="65"/>
    </location>
</feature>
<dbReference type="OrthoDB" id="9794834at2"/>
<accession>C6W045</accession>
<dbReference type="SUPFAM" id="SSF47413">
    <property type="entry name" value="lambda repressor-like DNA-binding domains"/>
    <property type="match status" value="1"/>
</dbReference>
<evidence type="ECO:0000259" key="1">
    <source>
        <dbReference type="PROSITE" id="PS50943"/>
    </source>
</evidence>
<protein>
    <submittedName>
        <fullName evidence="2">Helix-turn-helix domain protein</fullName>
    </submittedName>
</protein>
<dbReference type="RefSeq" id="WP_015813615.1">
    <property type="nucleotide sequence ID" value="NC_013037.1"/>
</dbReference>